<dbReference type="EMBL" id="JARXHW010000019">
    <property type="protein sequence ID" value="MDQ8207825.1"/>
    <property type="molecule type" value="Genomic_DNA"/>
</dbReference>
<proteinExistence type="predicted"/>
<organism evidence="1 2">
    <name type="scientific">Thalassobacterium maritimum</name>
    <dbReference type="NCBI Taxonomy" id="3041265"/>
    <lineage>
        <taxon>Bacteria</taxon>
        <taxon>Pseudomonadati</taxon>
        <taxon>Verrucomicrobiota</taxon>
        <taxon>Opitutia</taxon>
        <taxon>Puniceicoccales</taxon>
        <taxon>Coraliomargaritaceae</taxon>
        <taxon>Thalassobacterium</taxon>
    </lineage>
</organism>
<evidence type="ECO:0000313" key="1">
    <source>
        <dbReference type="EMBL" id="MDQ8207825.1"/>
    </source>
</evidence>
<protein>
    <recommendedName>
        <fullName evidence="3">Transcription elongation factor GreAB</fullName>
    </recommendedName>
</protein>
<name>A0ABU1AUK6_9BACT</name>
<dbReference type="RefSeq" id="WP_308950124.1">
    <property type="nucleotide sequence ID" value="NZ_JARXHW010000019.1"/>
</dbReference>
<evidence type="ECO:0000313" key="2">
    <source>
        <dbReference type="Proteomes" id="UP001225316"/>
    </source>
</evidence>
<comment type="caution">
    <text evidence="1">The sequence shown here is derived from an EMBL/GenBank/DDBJ whole genome shotgun (WGS) entry which is preliminary data.</text>
</comment>
<evidence type="ECO:0008006" key="3">
    <source>
        <dbReference type="Google" id="ProtNLM"/>
    </source>
</evidence>
<gene>
    <name evidence="1" type="ORF">QEH52_09905</name>
</gene>
<sequence>MNKTNFFNSLLATLREEALNAVNASKDAASYATNEESRAESQWDTQGLEASYLAAGQAGQARQWADAIEELQSEREELLQPKTQVSFGALFCCDFGGFEEHFFFAGTAGGQVIKMESYEVTVITAQSPLAGRLLGRRAGDSFRLPNGSSGQVLTVE</sequence>
<reference evidence="1 2" key="1">
    <citation type="submission" date="2023-04" db="EMBL/GenBank/DDBJ databases">
        <title>A novel bacteria isolated from coastal sediment.</title>
        <authorList>
            <person name="Liu X.-J."/>
            <person name="Du Z.-J."/>
        </authorList>
    </citation>
    <scope>NUCLEOTIDE SEQUENCE [LARGE SCALE GENOMIC DNA]</scope>
    <source>
        <strain evidence="1 2">SDUM461003</strain>
    </source>
</reference>
<accession>A0ABU1AUK6</accession>
<keyword evidence="2" id="KW-1185">Reference proteome</keyword>
<dbReference type="Proteomes" id="UP001225316">
    <property type="component" value="Unassembled WGS sequence"/>
</dbReference>